<dbReference type="InterPro" id="IPR011761">
    <property type="entry name" value="ATP-grasp"/>
</dbReference>
<feature type="non-terminal residue" evidence="2">
    <location>
        <position position="1"/>
    </location>
</feature>
<dbReference type="GO" id="GO:0046872">
    <property type="term" value="F:metal ion binding"/>
    <property type="evidence" value="ECO:0007669"/>
    <property type="project" value="InterPro"/>
</dbReference>
<dbReference type="PANTHER" id="PTHR42793">
    <property type="entry name" value="COA BINDING DOMAIN CONTAINING PROTEIN"/>
    <property type="match status" value="1"/>
</dbReference>
<organism evidence="2">
    <name type="scientific">marine metagenome</name>
    <dbReference type="NCBI Taxonomy" id="408172"/>
    <lineage>
        <taxon>unclassified sequences</taxon>
        <taxon>metagenomes</taxon>
        <taxon>ecological metagenomes</taxon>
    </lineage>
</organism>
<dbReference type="Gene3D" id="3.30.470.20">
    <property type="entry name" value="ATP-grasp fold, B domain"/>
    <property type="match status" value="1"/>
</dbReference>
<reference evidence="2" key="1">
    <citation type="submission" date="2018-05" db="EMBL/GenBank/DDBJ databases">
        <authorList>
            <person name="Lanie J.A."/>
            <person name="Ng W.-L."/>
            <person name="Kazmierczak K.M."/>
            <person name="Andrzejewski T.M."/>
            <person name="Davidsen T.M."/>
            <person name="Wayne K.J."/>
            <person name="Tettelin H."/>
            <person name="Glass J.I."/>
            <person name="Rusch D."/>
            <person name="Podicherti R."/>
            <person name="Tsui H.-C.T."/>
            <person name="Winkler M.E."/>
        </authorList>
    </citation>
    <scope>NUCLEOTIDE SEQUENCE</scope>
</reference>
<dbReference type="Pfam" id="PF13549">
    <property type="entry name" value="ATP-grasp_5"/>
    <property type="match status" value="1"/>
</dbReference>
<dbReference type="Gene3D" id="3.30.1490.20">
    <property type="entry name" value="ATP-grasp fold, A domain"/>
    <property type="match status" value="1"/>
</dbReference>
<dbReference type="SUPFAM" id="SSF51735">
    <property type="entry name" value="NAD(P)-binding Rossmann-fold domains"/>
    <property type="match status" value="1"/>
</dbReference>
<sequence length="685" mass="75403">VNLKKLFRPKSLAVVGGYWTDFVLQGNHKLGFKGPIWHINPTRTSSKKNKYFRSFKELPGIPDCVYIAVSRDLTVKVIKDFSSLGTGGAVCLASRFSETGSNKGLLRTKELIKNSGAMPFLGPNCYGFINYLDGVSVWSDQIAGKPTKNGIALICQSGTIGNTVSFNHRSLPIGYIISVGNQTCITIEDLIEYVLNDKRVTAIGIYAESFTNAELLIKALEKAKQKKIPVAIVKVGRSKISAATIKSHTGSLSGKEDFYDALFNQLGVARCYTLSELCETLKIFHTIGSLKGNKIAIMGPSGGDMAMLGDISEGLAINYSPIPKKIIKNLKKVNHKGVIISNPFDLQTYNWNDPESLKETFDLIFEANFNLVGLMLDFPNIKDCDIAEWEAIVDKFLLSAKEKKAFAVIIASLPETLPTHIRNKCLNSGVVPLQGLRESLHAIHSSILTGKAWSKYNKLKIYQSNNNINAAVKTYSEYQSKKILKKNGIKIPKSVLSNPDRAAADSKKIGFPVVLKINSKQIFHKSEIKGVFTNIKSEIEVKKSLKHLSKLGNEILIEKMIQDQVAEMIIGIKVDDLFGSVIIIGSGGIYTELMKDSIALLLPLRKSSVLKAINTLKISKLLKGYRGKPKADIEELVQTIMKLGTFAEKNASRLIEMDINPLIVRAKGKGVVAADALIHYLEDIK</sequence>
<dbReference type="PANTHER" id="PTHR42793:SF4">
    <property type="entry name" value="BLL6376 PROTEIN"/>
    <property type="match status" value="1"/>
</dbReference>
<gene>
    <name evidence="2" type="ORF">METZ01_LOCUS101078</name>
</gene>
<proteinExistence type="predicted"/>
<evidence type="ECO:0000313" key="2">
    <source>
        <dbReference type="EMBL" id="SVA48224.1"/>
    </source>
</evidence>
<name>A0A381W6T6_9ZZZZ</name>
<dbReference type="InterPro" id="IPR036291">
    <property type="entry name" value="NAD(P)-bd_dom_sf"/>
</dbReference>
<dbReference type="InterPro" id="IPR003781">
    <property type="entry name" value="CoA-bd"/>
</dbReference>
<dbReference type="EMBL" id="UINC01010877">
    <property type="protein sequence ID" value="SVA48224.1"/>
    <property type="molecule type" value="Genomic_DNA"/>
</dbReference>
<protein>
    <recommendedName>
        <fullName evidence="1">ATP-grasp domain-containing protein</fullName>
    </recommendedName>
</protein>
<dbReference type="Gene3D" id="3.40.50.720">
    <property type="entry name" value="NAD(P)-binding Rossmann-like Domain"/>
    <property type="match status" value="1"/>
</dbReference>
<dbReference type="AlphaFoldDB" id="A0A381W6T6"/>
<evidence type="ECO:0000259" key="1">
    <source>
        <dbReference type="PROSITE" id="PS50975"/>
    </source>
</evidence>
<dbReference type="InterPro" id="IPR013815">
    <property type="entry name" value="ATP_grasp_subdomain_1"/>
</dbReference>
<feature type="domain" description="ATP-grasp" evidence="1">
    <location>
        <begin position="481"/>
        <end position="682"/>
    </location>
</feature>
<dbReference type="InterPro" id="IPR016102">
    <property type="entry name" value="Succinyl-CoA_synth-like"/>
</dbReference>
<dbReference type="InterPro" id="IPR032875">
    <property type="entry name" value="Succ_CoA_lig_flav_dom"/>
</dbReference>
<dbReference type="PROSITE" id="PS50975">
    <property type="entry name" value="ATP_GRASP"/>
    <property type="match status" value="1"/>
</dbReference>
<dbReference type="SMART" id="SM00881">
    <property type="entry name" value="CoA_binding"/>
    <property type="match status" value="1"/>
</dbReference>
<accession>A0A381W6T6</accession>
<dbReference type="Gene3D" id="3.40.50.261">
    <property type="entry name" value="Succinyl-CoA synthetase domains"/>
    <property type="match status" value="2"/>
</dbReference>
<dbReference type="Pfam" id="PF13607">
    <property type="entry name" value="Succ_CoA_lig"/>
    <property type="match status" value="1"/>
</dbReference>
<dbReference type="SUPFAM" id="SSF52210">
    <property type="entry name" value="Succinyl-CoA synthetase domains"/>
    <property type="match status" value="2"/>
</dbReference>
<dbReference type="GO" id="GO:0005524">
    <property type="term" value="F:ATP binding"/>
    <property type="evidence" value="ECO:0007669"/>
    <property type="project" value="InterPro"/>
</dbReference>
<dbReference type="SUPFAM" id="SSF56059">
    <property type="entry name" value="Glutathione synthetase ATP-binding domain-like"/>
    <property type="match status" value="1"/>
</dbReference>